<dbReference type="InterPro" id="IPR010994">
    <property type="entry name" value="RuvA_2-like"/>
</dbReference>
<dbReference type="STRING" id="1653476.THC_0522"/>
<comment type="caution">
    <text evidence="6">Lacks conserved residue(s) required for the propagation of feature annotation.</text>
</comment>
<feature type="domain" description="Helix-hairpin-helix DNA-binding motif class 1" evidence="7">
    <location>
        <begin position="112"/>
        <end position="131"/>
    </location>
</feature>
<reference evidence="9" key="2">
    <citation type="journal article" date="2016" name="Int. J. Syst. Evol. Microbiol.">
        <title>Caldimicrobium thiodismutans sp. nov., a sulfur-disproportionating bacterium isolated from a hot spring.</title>
        <authorList>
            <person name="Kojima H."/>
            <person name="Umezawa K."/>
            <person name="Fukui M."/>
        </authorList>
    </citation>
    <scope>NUCLEOTIDE SEQUENCE [LARGE SCALE GENOMIC DNA]</scope>
    <source>
        <strain evidence="9">TF1</strain>
    </source>
</reference>
<evidence type="ECO:0000256" key="3">
    <source>
        <dbReference type="ARBA" id="ARBA00023125"/>
    </source>
</evidence>
<evidence type="ECO:0000259" key="7">
    <source>
        <dbReference type="SMART" id="SM00278"/>
    </source>
</evidence>
<comment type="subcellular location">
    <subcellularLocation>
        <location evidence="6">Cytoplasm</location>
    </subcellularLocation>
</comment>
<evidence type="ECO:0000256" key="2">
    <source>
        <dbReference type="ARBA" id="ARBA00022763"/>
    </source>
</evidence>
<comment type="function">
    <text evidence="6">The RuvA-RuvB-RuvC complex processes Holliday junction (HJ) DNA during genetic recombination and DNA repair, while the RuvA-RuvB complex plays an important role in the rescue of blocked DNA replication forks via replication fork reversal (RFR). RuvA specifically binds to HJ cruciform DNA, conferring on it an open structure. The RuvB hexamer acts as an ATP-dependent pump, pulling dsDNA into and through the RuvAB complex. HJ branch migration allows RuvC to scan DNA until it finds its consensus sequence, where it cleaves and resolves the cruciform DNA.</text>
</comment>
<feature type="region of interest" description="Domain III" evidence="6">
    <location>
        <begin position="148"/>
        <end position="205"/>
    </location>
</feature>
<dbReference type="Gene3D" id="1.10.150.20">
    <property type="entry name" value="5' to 3' exonuclease, C-terminal subdomain"/>
    <property type="match status" value="1"/>
</dbReference>
<evidence type="ECO:0000256" key="4">
    <source>
        <dbReference type="ARBA" id="ARBA00023172"/>
    </source>
</evidence>
<dbReference type="PATRIC" id="fig|1653476.3.peg.538"/>
<comment type="similarity">
    <text evidence="6">Belongs to the RuvA family.</text>
</comment>
<keyword evidence="2 6" id="KW-0227">DNA damage</keyword>
<dbReference type="SMART" id="SM00278">
    <property type="entry name" value="HhH1"/>
    <property type="match status" value="2"/>
</dbReference>
<evidence type="ECO:0000313" key="8">
    <source>
        <dbReference type="EMBL" id="BAU22916.1"/>
    </source>
</evidence>
<dbReference type="CDD" id="cd14332">
    <property type="entry name" value="UBA_RuvA_C"/>
    <property type="match status" value="1"/>
</dbReference>
<dbReference type="AlphaFoldDB" id="A0A0U5ALL1"/>
<accession>A0A0U5ALL1</accession>
<evidence type="ECO:0000256" key="6">
    <source>
        <dbReference type="HAMAP-Rule" id="MF_00031"/>
    </source>
</evidence>
<dbReference type="GO" id="GO:0006281">
    <property type="term" value="P:DNA repair"/>
    <property type="evidence" value="ECO:0007669"/>
    <property type="project" value="UniProtKB-UniRule"/>
</dbReference>
<organism evidence="8 9">
    <name type="scientific">Caldimicrobium thiodismutans</name>
    <dbReference type="NCBI Taxonomy" id="1653476"/>
    <lineage>
        <taxon>Bacteria</taxon>
        <taxon>Pseudomonadati</taxon>
        <taxon>Thermodesulfobacteriota</taxon>
        <taxon>Thermodesulfobacteria</taxon>
        <taxon>Thermodesulfobacteriales</taxon>
        <taxon>Thermodesulfobacteriaceae</taxon>
        <taxon>Caldimicrobium</taxon>
    </lineage>
</organism>
<dbReference type="GO" id="GO:0006310">
    <property type="term" value="P:DNA recombination"/>
    <property type="evidence" value="ECO:0007669"/>
    <property type="project" value="UniProtKB-UniRule"/>
</dbReference>
<dbReference type="InterPro" id="IPR003583">
    <property type="entry name" value="Hlx-hairpin-Hlx_DNA-bd_motif"/>
</dbReference>
<dbReference type="Pfam" id="PF14520">
    <property type="entry name" value="HHH_5"/>
    <property type="match status" value="1"/>
</dbReference>
<dbReference type="Proteomes" id="UP000068196">
    <property type="component" value="Chromosome"/>
</dbReference>
<dbReference type="Gene3D" id="2.40.50.140">
    <property type="entry name" value="Nucleic acid-binding proteins"/>
    <property type="match status" value="1"/>
</dbReference>
<dbReference type="GO" id="GO:0048476">
    <property type="term" value="C:Holliday junction resolvase complex"/>
    <property type="evidence" value="ECO:0007669"/>
    <property type="project" value="UniProtKB-UniRule"/>
</dbReference>
<dbReference type="Pfam" id="PF07499">
    <property type="entry name" value="RuvA_C"/>
    <property type="match status" value="1"/>
</dbReference>
<evidence type="ECO:0000256" key="5">
    <source>
        <dbReference type="ARBA" id="ARBA00023204"/>
    </source>
</evidence>
<dbReference type="NCBIfam" id="TIGR00084">
    <property type="entry name" value="ruvA"/>
    <property type="match status" value="1"/>
</dbReference>
<dbReference type="GO" id="GO:0009379">
    <property type="term" value="C:Holliday junction helicase complex"/>
    <property type="evidence" value="ECO:0007669"/>
    <property type="project" value="InterPro"/>
</dbReference>
<comment type="subunit">
    <text evidence="6">Homotetramer. Forms an RuvA(8)-RuvB(12)-Holliday junction (HJ) complex. HJ DNA is sandwiched between 2 RuvA tetramers; dsDNA enters through RuvA and exits via RuvB. An RuvB hexamer assembles on each DNA strand where it exits the tetramer. Each RuvB hexamer is contacted by two RuvA subunits (via domain III) on 2 adjacent RuvB subunits; this complex drives branch migration. In the full resolvosome a probable DNA-RuvA(4)-RuvB(12)-RuvC(2) complex forms which resolves the HJ.</text>
</comment>
<sequence length="205" mass="24051">MFYKIRGIVKEVFSPNRLILESAVFFWEIYMPFSLAEILRQNFLGKEIEVFVVLLLRKNEYPELYGFLNQEERELFIKLNNLSKVGPKLALNLLSVFSPEELRKVIEERRIKDLARVPGIGEKRAERLFLELKGLFGKITRKGFTIPLEKERILLEAKACLVNLGFQSKEVEETLFRVFEEEDTLENLIKKALKELAPAFQEERP</sequence>
<comment type="domain">
    <text evidence="6">Has three domains with a flexible linker between the domains II and III and assumes an 'L' shape. Domain III is highly mobile and contacts RuvB.</text>
</comment>
<dbReference type="HAMAP" id="MF_00031">
    <property type="entry name" value="DNA_HJ_migration_RuvA"/>
    <property type="match status" value="1"/>
</dbReference>
<keyword evidence="3 6" id="KW-0238">DNA-binding</keyword>
<keyword evidence="5 6" id="KW-0234">DNA repair</keyword>
<evidence type="ECO:0000256" key="1">
    <source>
        <dbReference type="ARBA" id="ARBA00022490"/>
    </source>
</evidence>
<dbReference type="InterPro" id="IPR012340">
    <property type="entry name" value="NA-bd_OB-fold"/>
</dbReference>
<dbReference type="Gene3D" id="1.10.8.10">
    <property type="entry name" value="DNA helicase RuvA subunit, C-terminal domain"/>
    <property type="match status" value="1"/>
</dbReference>
<keyword evidence="1 6" id="KW-0963">Cytoplasm</keyword>
<dbReference type="InterPro" id="IPR036267">
    <property type="entry name" value="RuvA_C_sf"/>
</dbReference>
<evidence type="ECO:0000313" key="9">
    <source>
        <dbReference type="Proteomes" id="UP000068196"/>
    </source>
</evidence>
<dbReference type="SUPFAM" id="SSF46929">
    <property type="entry name" value="DNA helicase RuvA subunit, C-terminal domain"/>
    <property type="match status" value="1"/>
</dbReference>
<reference evidence="8 9" key="1">
    <citation type="journal article" date="2016" name="Int. J. Syst. Evol. Microbiol.">
        <title>Caldimicrobium thiodismutans sp. nov., a sulfur-disproportionating bacterium isolated from a hot spring, and emended description of the genus Caldimicrobium.</title>
        <authorList>
            <person name="Kojima H."/>
            <person name="Umezawa K."/>
            <person name="Fukui M."/>
        </authorList>
    </citation>
    <scope>NUCLEOTIDE SEQUENCE [LARGE SCALE GENOMIC DNA]</scope>
    <source>
        <strain evidence="8 9">TF1</strain>
    </source>
</reference>
<dbReference type="GO" id="GO:0005737">
    <property type="term" value="C:cytoplasm"/>
    <property type="evidence" value="ECO:0007669"/>
    <property type="project" value="UniProtKB-SubCell"/>
</dbReference>
<gene>
    <name evidence="6" type="primary">ruvA</name>
    <name evidence="8" type="ORF">THC_0522</name>
</gene>
<dbReference type="SUPFAM" id="SSF47781">
    <property type="entry name" value="RuvA domain 2-like"/>
    <property type="match status" value="1"/>
</dbReference>
<protein>
    <recommendedName>
        <fullName evidence="6">Holliday junction branch migration complex subunit RuvA</fullName>
    </recommendedName>
</protein>
<feature type="domain" description="Helix-hairpin-helix DNA-binding motif class 1" evidence="7">
    <location>
        <begin position="77"/>
        <end position="96"/>
    </location>
</feature>
<dbReference type="EMBL" id="AP014945">
    <property type="protein sequence ID" value="BAU22916.1"/>
    <property type="molecule type" value="Genomic_DNA"/>
</dbReference>
<dbReference type="RefSeq" id="WP_068512910.1">
    <property type="nucleotide sequence ID" value="NZ_AP014945.1"/>
</dbReference>
<dbReference type="InterPro" id="IPR011114">
    <property type="entry name" value="RuvA_C"/>
</dbReference>
<name>A0A0U5ALL1_9BACT</name>
<dbReference type="GO" id="GO:0009378">
    <property type="term" value="F:four-way junction helicase activity"/>
    <property type="evidence" value="ECO:0007669"/>
    <property type="project" value="InterPro"/>
</dbReference>
<keyword evidence="4 6" id="KW-0233">DNA recombination</keyword>
<dbReference type="KEGG" id="cthi:THC_0522"/>
<proteinExistence type="inferred from homology"/>
<dbReference type="GO" id="GO:0005524">
    <property type="term" value="F:ATP binding"/>
    <property type="evidence" value="ECO:0007669"/>
    <property type="project" value="InterPro"/>
</dbReference>
<keyword evidence="9" id="KW-1185">Reference proteome</keyword>
<dbReference type="InterPro" id="IPR000085">
    <property type="entry name" value="RuvA"/>
</dbReference>
<dbReference type="GO" id="GO:0000400">
    <property type="term" value="F:four-way junction DNA binding"/>
    <property type="evidence" value="ECO:0007669"/>
    <property type="project" value="UniProtKB-UniRule"/>
</dbReference>